<organism evidence="2 3">
    <name type="scientific">Saccoglossus kowalevskii</name>
    <name type="common">Acorn worm</name>
    <dbReference type="NCBI Taxonomy" id="10224"/>
    <lineage>
        <taxon>Eukaryota</taxon>
        <taxon>Metazoa</taxon>
        <taxon>Hemichordata</taxon>
        <taxon>Enteropneusta</taxon>
        <taxon>Harrimaniidae</taxon>
        <taxon>Saccoglossus</taxon>
    </lineage>
</organism>
<evidence type="ECO:0000313" key="2">
    <source>
        <dbReference type="Proteomes" id="UP000694865"/>
    </source>
</evidence>
<dbReference type="RefSeq" id="XP_006817605.1">
    <property type="nucleotide sequence ID" value="XM_006817542.1"/>
</dbReference>
<evidence type="ECO:0000256" key="1">
    <source>
        <dbReference type="ARBA" id="ARBA00006224"/>
    </source>
</evidence>
<dbReference type="GeneID" id="100375426"/>
<proteinExistence type="inferred from homology"/>
<dbReference type="PANTHER" id="PTHR15691">
    <property type="entry name" value="WASH COMPLEX SUBUNIT 5"/>
    <property type="match status" value="1"/>
</dbReference>
<keyword evidence="2" id="KW-1185">Reference proteome</keyword>
<evidence type="ECO:0000313" key="3">
    <source>
        <dbReference type="RefSeq" id="XP_006817605.1"/>
    </source>
</evidence>
<name>A0ABM0MC64_SACKO</name>
<dbReference type="Proteomes" id="UP000694865">
    <property type="component" value="Unplaced"/>
</dbReference>
<dbReference type="InterPro" id="IPR019393">
    <property type="entry name" value="WASH_strumpellin"/>
</dbReference>
<accession>A0ABM0MC64</accession>
<gene>
    <name evidence="3" type="primary">LOC100375426</name>
</gene>
<reference evidence="3" key="1">
    <citation type="submission" date="2025-08" db="UniProtKB">
        <authorList>
            <consortium name="RefSeq"/>
        </authorList>
    </citation>
    <scope>IDENTIFICATION</scope>
    <source>
        <tissue evidence="3">Testes</tissue>
    </source>
</reference>
<comment type="similarity">
    <text evidence="1">Belongs to the strumpellin family.</text>
</comment>
<protein>
    <submittedName>
        <fullName evidence="3">WASH complex subunit strumpellin-like</fullName>
    </submittedName>
</protein>
<sequence length="1168" mass="135193">MTDFLAENNLCGQTILKLVSRGNAIIAELLRLSEFIPPVFKLEHKVEQVKYGDILCDFSYFKGSEYYDSKIDSNADLQDLDEEFRENNIEILTRFYLAFESVHKYITDLNRFLEDLYEGVFIQQTLETVLLNEDGKQLMCEALFLYGVMLLVIDMRIEGVIRERMLVSYHRYSAAQASVDSNIDDVCKLLRSTGYSSIPGSRRPPNYPESYFLRVPINRQFVSMLIGRLRSDDIYNQISAYPFPEHRSTALATQASMLYVILYFAPEILHQQQAKMREIVDKHFPDNWVTSIYMGIPVNLMDAWEPYKAARTALNNTLDLSNVRELAARYATKVPKLNDLVKRYLQEGTLTEEYVLDNIPKLMNCLRECNVTIRWLMLHTAEGAWDNNKRCRQLKEQVLLDSKFNPQVLFTLLLNTGQFELQLKEMFRHMLDNKKDKWEAYKKEGSERMAELSEVYSGSKPLTRVEKNENLQAWFAEMAKQITSLNYDDSTSAGRKIVQLIQALEEVQEFHQLESNLQVRQFLAETRRFLHQMLRTINIKEEVLIQIQIVADVHYAWELIDRNMFVYFSYTRYMQEGIKREPSLVIKLRATFLKLASALDLPLLRINQAGSGDLVSVSQYYSGELVSYVRKVLQIIPETMFGLLAQIIRLQTHSIKEVPTRLEKEKLREFAQLDQRYEVAKLTHSISVFTEGILMMKTTLVGIIKIDPKQLLEDGIRKELVRQVARALHEGLIFNPKAKVNELPPKLDALGARMDGFRISFEYIQDYVSIYGLKIWQEEVSRIINYNVEQECNSFLRTKVLDFQSVYQSTAIPIPRFPPVMGDSSVNFIGRMAREILRMTDPRTTCYIEKRNTWYDFKTKQEVMTIKLFSKVQRSIGTYGLTGLDRLLSFMIVKELQNFATILNRGVLRDKAWLEFLGTTMKSLNPVKGLVNNAGKVYGQAVTKAAKLWPPFLDVVLKVGQMQLLRRQIANELNFSCQFDSMFLFDSLQNLNNSLMSDIEAHYQDPTLPYPKDENPLLYELTSYLECAGINNPFTKIYTTTKRVPYFPLFAFLLVISQMPKMQYTKAVASMTAKNPKEPLDGPPFIAGTVTLLRQAHSENIDQFIALIGQYVRSMVEVTATSQKVDLPPDVTNVLLFLEDYMSHTELPRKKVEAHIPKYLLDDFHSRL</sequence>
<dbReference type="PANTHER" id="PTHR15691:SF6">
    <property type="entry name" value="WASH COMPLEX SUBUNIT 5"/>
    <property type="match status" value="1"/>
</dbReference>
<dbReference type="Pfam" id="PF10266">
    <property type="entry name" value="Strumpellin"/>
    <property type="match status" value="1"/>
</dbReference>